<protein>
    <submittedName>
        <fullName evidence="2">Membrane protein</fullName>
    </submittedName>
</protein>
<dbReference type="PANTHER" id="PTHR37308:SF1">
    <property type="entry name" value="POLYPRENYL-PHOSPHATE TRANSPORTER"/>
    <property type="match status" value="1"/>
</dbReference>
<dbReference type="Proteomes" id="UP001549167">
    <property type="component" value="Unassembled WGS sequence"/>
</dbReference>
<evidence type="ECO:0000313" key="2">
    <source>
        <dbReference type="EMBL" id="MET3683923.1"/>
    </source>
</evidence>
<keyword evidence="1" id="KW-0472">Membrane</keyword>
<dbReference type="PANTHER" id="PTHR37308">
    <property type="entry name" value="INTEGRAL MEMBRANE PROTEIN"/>
    <property type="match status" value="1"/>
</dbReference>
<name>A0ABV2KWH2_9BACI</name>
<reference evidence="2 3" key="1">
    <citation type="submission" date="2024-06" db="EMBL/GenBank/DDBJ databases">
        <title>Genomic Encyclopedia of Type Strains, Phase IV (KMG-IV): sequencing the most valuable type-strain genomes for metagenomic binning, comparative biology and taxonomic classification.</title>
        <authorList>
            <person name="Goeker M."/>
        </authorList>
    </citation>
    <scope>NUCLEOTIDE SEQUENCE [LARGE SCALE GENOMIC DNA]</scope>
    <source>
        <strain evidence="2 3">DSM 23520</strain>
    </source>
</reference>
<comment type="caution">
    <text evidence="2">The sequence shown here is derived from an EMBL/GenBank/DDBJ whole genome shotgun (WGS) entry which is preliminary data.</text>
</comment>
<feature type="transmembrane region" description="Helical" evidence="1">
    <location>
        <begin position="54"/>
        <end position="77"/>
    </location>
</feature>
<sequence>MEWRNIYRGILMGISDIVPGVSGGTIAVVLGIYQRLIEAINGVLSREWKKHFAFLIPLGVGVLFALFTLANAIDWLFEHYPNQIQFLFIGLIIGIIPMLLKKANVSSTFGATHYSLFVLAAILVASMAFFQEGVSDAITTFDARTYVLLFLSGWLASSAMILPGISGSMLLLIVGMYPTFTYVLGDVIIQGLIPLALGIGFGLLVMSKIIRYFLTHYFYQMYALIIGLVVGSVVVVYPGFQPSFILNIISVALIGVGIYVAVLLGKLEHQG</sequence>
<dbReference type="RefSeq" id="WP_354220784.1">
    <property type="nucleotide sequence ID" value="NZ_JBEPMX010000010.1"/>
</dbReference>
<accession>A0ABV2KWH2</accession>
<feature type="transmembrane region" description="Helical" evidence="1">
    <location>
        <begin position="143"/>
        <end position="162"/>
    </location>
</feature>
<keyword evidence="1" id="KW-0812">Transmembrane</keyword>
<feature type="transmembrane region" description="Helical" evidence="1">
    <location>
        <begin position="112"/>
        <end position="131"/>
    </location>
</feature>
<feature type="transmembrane region" description="Helical" evidence="1">
    <location>
        <begin position="221"/>
        <end position="238"/>
    </location>
</feature>
<feature type="transmembrane region" description="Helical" evidence="1">
    <location>
        <begin position="83"/>
        <end position="100"/>
    </location>
</feature>
<dbReference type="InterPro" id="IPR007163">
    <property type="entry name" value="VCA0040-like"/>
</dbReference>
<evidence type="ECO:0000256" key="1">
    <source>
        <dbReference type="SAM" id="Phobius"/>
    </source>
</evidence>
<organism evidence="2 3">
    <name type="scientific">Alkalibacillus flavidus</name>
    <dbReference type="NCBI Taxonomy" id="546021"/>
    <lineage>
        <taxon>Bacteria</taxon>
        <taxon>Bacillati</taxon>
        <taxon>Bacillota</taxon>
        <taxon>Bacilli</taxon>
        <taxon>Bacillales</taxon>
        <taxon>Bacillaceae</taxon>
        <taxon>Alkalibacillus</taxon>
    </lineage>
</organism>
<gene>
    <name evidence="2" type="ORF">ABID56_002039</name>
</gene>
<dbReference type="EMBL" id="JBEPMX010000010">
    <property type="protein sequence ID" value="MET3683923.1"/>
    <property type="molecule type" value="Genomic_DNA"/>
</dbReference>
<feature type="transmembrane region" description="Helical" evidence="1">
    <location>
        <begin position="244"/>
        <end position="265"/>
    </location>
</feature>
<feature type="transmembrane region" description="Helical" evidence="1">
    <location>
        <begin position="6"/>
        <end position="33"/>
    </location>
</feature>
<dbReference type="Pfam" id="PF04018">
    <property type="entry name" value="VCA0040-like"/>
    <property type="match status" value="1"/>
</dbReference>
<keyword evidence="3" id="KW-1185">Reference proteome</keyword>
<keyword evidence="1" id="KW-1133">Transmembrane helix</keyword>
<evidence type="ECO:0000313" key="3">
    <source>
        <dbReference type="Proteomes" id="UP001549167"/>
    </source>
</evidence>
<proteinExistence type="predicted"/>